<protein>
    <submittedName>
        <fullName evidence="2">Uncharacterized protein</fullName>
    </submittedName>
</protein>
<sequence length="106" mass="11326">MARALNQPARSCGPSGHYHARPASLSHGSSCHANAHHANAHHANAHHANAHHANACHANRHDPAGLRPEGHSEHKLDPFVGHHSSPHSDDNPHTTPCSVWTLGYEG</sequence>
<feature type="compositionally biased region" description="Basic residues" evidence="1">
    <location>
        <begin position="34"/>
        <end position="50"/>
    </location>
</feature>
<keyword evidence="3" id="KW-1185">Reference proteome</keyword>
<feature type="region of interest" description="Disordered" evidence="1">
    <location>
        <begin position="1"/>
        <end position="106"/>
    </location>
</feature>
<organism evidence="2 3">
    <name type="scientific">Nonomuraea coxensis DSM 45129</name>
    <dbReference type="NCBI Taxonomy" id="1122611"/>
    <lineage>
        <taxon>Bacteria</taxon>
        <taxon>Bacillati</taxon>
        <taxon>Actinomycetota</taxon>
        <taxon>Actinomycetes</taxon>
        <taxon>Streptosporangiales</taxon>
        <taxon>Streptosporangiaceae</taxon>
        <taxon>Nonomuraea</taxon>
    </lineage>
</organism>
<dbReference type="Proteomes" id="UP000824681">
    <property type="component" value="Chromosome"/>
</dbReference>
<name>A0ABX8TVI0_9ACTN</name>
<evidence type="ECO:0000313" key="3">
    <source>
        <dbReference type="Proteomes" id="UP000824681"/>
    </source>
</evidence>
<gene>
    <name evidence="2" type="ORF">Nocox_09335</name>
</gene>
<dbReference type="EMBL" id="CP068985">
    <property type="protein sequence ID" value="QYC39487.1"/>
    <property type="molecule type" value="Genomic_DNA"/>
</dbReference>
<evidence type="ECO:0000313" key="2">
    <source>
        <dbReference type="EMBL" id="QYC39487.1"/>
    </source>
</evidence>
<evidence type="ECO:0000256" key="1">
    <source>
        <dbReference type="SAM" id="MobiDB-lite"/>
    </source>
</evidence>
<reference evidence="2 3" key="1">
    <citation type="journal article" date="2021" name="ACS Chem. Biol.">
        <title>Genomic-Led Discovery of a Novel Glycopeptide Antibiotic by Nonomuraea coxensis DSM 45129.</title>
        <authorList>
            <person name="Yushchuk O."/>
            <person name="Vior N.M."/>
            <person name="Andreo-Vidal A."/>
            <person name="Berini F."/>
            <person name="Ruckert C."/>
            <person name="Busche T."/>
            <person name="Binda E."/>
            <person name="Kalinowski J."/>
            <person name="Truman A.W."/>
            <person name="Marinelli F."/>
        </authorList>
    </citation>
    <scope>NUCLEOTIDE SEQUENCE [LARGE SCALE GENOMIC DNA]</scope>
    <source>
        <strain evidence="2 3">DSM 45129</strain>
    </source>
</reference>
<proteinExistence type="predicted"/>
<accession>A0ABX8TVI0</accession>
<feature type="compositionally biased region" description="Basic and acidic residues" evidence="1">
    <location>
        <begin position="59"/>
        <end position="77"/>
    </location>
</feature>